<dbReference type="Proteomes" id="UP000244978">
    <property type="component" value="Unassembled WGS sequence"/>
</dbReference>
<keyword evidence="2" id="KW-1185">Reference proteome</keyword>
<reference evidence="2" key="1">
    <citation type="submission" date="2018-04" db="EMBL/GenBank/DDBJ databases">
        <authorList>
            <person name="Liu S."/>
            <person name="Wang Z."/>
            <person name="Li J."/>
        </authorList>
    </citation>
    <scope>NUCLEOTIDE SEQUENCE [LARGE SCALE GENOMIC DNA]</scope>
    <source>
        <strain evidence="2">S1194</strain>
    </source>
</reference>
<evidence type="ECO:0000313" key="1">
    <source>
        <dbReference type="EMBL" id="PWB97054.1"/>
    </source>
</evidence>
<dbReference type="EMBL" id="QEEX01000001">
    <property type="protein sequence ID" value="PWB97054.1"/>
    <property type="molecule type" value="Genomic_DNA"/>
</dbReference>
<sequence length="168" mass="19237">MTSYLLREFTPERLSDVAGQWEELAGEDEFVVEMATVFAWAESHLVHRDGDAYALELYDPLTDKAGAILEVVDGRRGTLTKLLKLYVSPEFWNMEQQSDRLQLIDMHASAYTEIIRVGMDKGVEDVKIYGRTDMMLEILKVLQSTWPTEFTGTIATMEGRWLRIARGQ</sequence>
<dbReference type="RefSeq" id="WP_108997053.1">
    <property type="nucleotide sequence ID" value="NZ_QEEX01000001.1"/>
</dbReference>
<protein>
    <submittedName>
        <fullName evidence="1">Uncharacterized protein</fullName>
    </submittedName>
</protein>
<proteinExistence type="predicted"/>
<evidence type="ECO:0000313" key="2">
    <source>
        <dbReference type="Proteomes" id="UP000244978"/>
    </source>
</evidence>
<dbReference type="AlphaFoldDB" id="A0A2U1SZJ5"/>
<name>A0A2U1SZJ5_9MICO</name>
<accession>A0A2U1SZJ5</accession>
<organism evidence="1 2">
    <name type="scientific">Homoserinimonas hongtaonis</name>
    <dbReference type="NCBI Taxonomy" id="2079791"/>
    <lineage>
        <taxon>Bacteria</taxon>
        <taxon>Bacillati</taxon>
        <taxon>Actinomycetota</taxon>
        <taxon>Actinomycetes</taxon>
        <taxon>Micrococcales</taxon>
        <taxon>Microbacteriaceae</taxon>
        <taxon>Homoserinimonas</taxon>
    </lineage>
</organism>
<comment type="caution">
    <text evidence="1">The sequence shown here is derived from an EMBL/GenBank/DDBJ whole genome shotgun (WGS) entry which is preliminary data.</text>
</comment>
<gene>
    <name evidence="1" type="ORF">DF220_03790</name>
</gene>